<sequence>MFGALTGFKTDGAHGLQYPKGTNGVEYFEELMNRPARQNPTDIEASHTDHSKDVTPPTTEGIRMAMRQIKSREAAGPENISAEIWEQEQVPMDWKEGYLIKITKKGDLSKCENYRGTTLLSIPGKVLNRVLLKRMKDVVDAKLRDRETGFRKDRSCTDQITTLRIIVEQSVEWNSSLYINFIDYEKAMEFLRLSTISGIYYDGLQCEVVHGGQLIDAFQVRTGVKQGCLLSPFLFLLVVDWIMRTSTSEGKHGIQWIAQNRSEDLDFSDNLALLSHTHEQIQMKTTGVAAASAKAGLYIHKGKTKVLKYNTENINPITLNGETLEDVKSFMYLGSIINEQGGSHAYVKERIGKARVAFLQLKNMCNSKQLLINIKVTIFNMNVKTVLLYGAETWRTTTTIIKKVQVFINSCLRKIPNSHWPDTISNSLLWERTNQLPAEEDIRKRCWKWTGHRLKKSPNCIIRQALIWNPEGKRKREGPKNTLCRELKADMKRMNRNWEGLSRTELYGE</sequence>
<feature type="region of interest" description="Disordered" evidence="1">
    <location>
        <begin position="39"/>
        <end position="58"/>
    </location>
</feature>
<dbReference type="SUPFAM" id="SSF56672">
    <property type="entry name" value="DNA/RNA polymerases"/>
    <property type="match status" value="1"/>
</dbReference>
<dbReference type="InterPro" id="IPR000477">
    <property type="entry name" value="RT_dom"/>
</dbReference>
<dbReference type="STRING" id="6186.A0A183K366"/>
<dbReference type="WBParaSite" id="SCUD_0000943101-mRNA-1">
    <property type="protein sequence ID" value="SCUD_0000943101-mRNA-1"/>
    <property type="gene ID" value="SCUD_0000943101"/>
</dbReference>
<dbReference type="EMBL" id="UZAK01033233">
    <property type="protein sequence ID" value="VDP35612.1"/>
    <property type="molecule type" value="Genomic_DNA"/>
</dbReference>
<gene>
    <name evidence="3" type="ORF">SCUD_LOCUS9431</name>
</gene>
<dbReference type="Pfam" id="PF00078">
    <property type="entry name" value="RVT_1"/>
    <property type="match status" value="1"/>
</dbReference>
<proteinExistence type="predicted"/>
<dbReference type="PANTHER" id="PTHR47027:SF25">
    <property type="entry name" value="REVERSE TRANSCRIPTASE DOMAIN-CONTAINING PROTEIN"/>
    <property type="match status" value="1"/>
</dbReference>
<name>A0A183K366_9TREM</name>
<protein>
    <submittedName>
        <fullName evidence="5">Reverse transcriptase domain-containing protein</fullName>
    </submittedName>
</protein>
<feature type="domain" description="Reverse transcriptase" evidence="2">
    <location>
        <begin position="83"/>
        <end position="337"/>
    </location>
</feature>
<reference evidence="5" key="1">
    <citation type="submission" date="2016-06" db="UniProtKB">
        <authorList>
            <consortium name="WormBaseParasite"/>
        </authorList>
    </citation>
    <scope>IDENTIFICATION</scope>
</reference>
<dbReference type="Pfam" id="PF20049">
    <property type="entry name" value="DUF6451"/>
    <property type="match status" value="1"/>
</dbReference>
<dbReference type="Proteomes" id="UP000279833">
    <property type="component" value="Unassembled WGS sequence"/>
</dbReference>
<dbReference type="PANTHER" id="PTHR47027">
    <property type="entry name" value="REVERSE TRANSCRIPTASE DOMAIN-CONTAINING PROTEIN"/>
    <property type="match status" value="1"/>
</dbReference>
<keyword evidence="4" id="KW-1185">Reference proteome</keyword>
<evidence type="ECO:0000259" key="2">
    <source>
        <dbReference type="PROSITE" id="PS50878"/>
    </source>
</evidence>
<evidence type="ECO:0000313" key="5">
    <source>
        <dbReference type="WBParaSite" id="SCUD_0000943101-mRNA-1"/>
    </source>
</evidence>
<reference evidence="3 4" key="2">
    <citation type="submission" date="2018-11" db="EMBL/GenBank/DDBJ databases">
        <authorList>
            <consortium name="Pathogen Informatics"/>
        </authorList>
    </citation>
    <scope>NUCLEOTIDE SEQUENCE [LARGE SCALE GENOMIC DNA]</scope>
    <source>
        <strain evidence="3">Dakar</strain>
        <strain evidence="4">Dakar, Senegal</strain>
    </source>
</reference>
<dbReference type="InterPro" id="IPR043502">
    <property type="entry name" value="DNA/RNA_pol_sf"/>
</dbReference>
<evidence type="ECO:0000256" key="1">
    <source>
        <dbReference type="SAM" id="MobiDB-lite"/>
    </source>
</evidence>
<feature type="compositionally biased region" description="Basic and acidic residues" evidence="1">
    <location>
        <begin position="44"/>
        <end position="53"/>
    </location>
</feature>
<evidence type="ECO:0000313" key="3">
    <source>
        <dbReference type="EMBL" id="VDP35612.1"/>
    </source>
</evidence>
<dbReference type="CDD" id="cd01650">
    <property type="entry name" value="RT_nLTR_like"/>
    <property type="match status" value="1"/>
</dbReference>
<dbReference type="AlphaFoldDB" id="A0A183K366"/>
<organism evidence="5">
    <name type="scientific">Schistosoma curassoni</name>
    <dbReference type="NCBI Taxonomy" id="6186"/>
    <lineage>
        <taxon>Eukaryota</taxon>
        <taxon>Metazoa</taxon>
        <taxon>Spiralia</taxon>
        <taxon>Lophotrochozoa</taxon>
        <taxon>Platyhelminthes</taxon>
        <taxon>Trematoda</taxon>
        <taxon>Digenea</taxon>
        <taxon>Strigeidida</taxon>
        <taxon>Schistosomatoidea</taxon>
        <taxon>Schistosomatidae</taxon>
        <taxon>Schistosoma</taxon>
    </lineage>
</organism>
<dbReference type="InterPro" id="IPR045609">
    <property type="entry name" value="DUF6451"/>
</dbReference>
<accession>A0A183K366</accession>
<evidence type="ECO:0000313" key="4">
    <source>
        <dbReference type="Proteomes" id="UP000279833"/>
    </source>
</evidence>
<dbReference type="PROSITE" id="PS50878">
    <property type="entry name" value="RT_POL"/>
    <property type="match status" value="1"/>
</dbReference>